<comment type="caution">
    <text evidence="14">The sequence shown here is derived from an EMBL/GenBank/DDBJ whole genome shotgun (WGS) entry which is preliminary data.</text>
</comment>
<keyword evidence="7" id="KW-0418">Kinase</keyword>
<evidence type="ECO:0000256" key="8">
    <source>
        <dbReference type="ARBA" id="ARBA00022840"/>
    </source>
</evidence>
<organism evidence="14 15">
    <name type="scientific">Kordiimonas pumila</name>
    <dbReference type="NCBI Taxonomy" id="2161677"/>
    <lineage>
        <taxon>Bacteria</taxon>
        <taxon>Pseudomonadati</taxon>
        <taxon>Pseudomonadota</taxon>
        <taxon>Alphaproteobacteria</taxon>
        <taxon>Kordiimonadales</taxon>
        <taxon>Kordiimonadaceae</taxon>
        <taxon>Kordiimonas</taxon>
    </lineage>
</organism>
<name>A0ABV7D0T3_9PROT</name>
<evidence type="ECO:0000256" key="4">
    <source>
        <dbReference type="ARBA" id="ARBA00016218"/>
    </source>
</evidence>
<dbReference type="Proteomes" id="UP001595444">
    <property type="component" value="Unassembled WGS sequence"/>
</dbReference>
<evidence type="ECO:0000256" key="9">
    <source>
        <dbReference type="ARBA" id="ARBA00022909"/>
    </source>
</evidence>
<protein>
    <recommendedName>
        <fullName evidence="4">2-amino-4-hydroxy-6-hydroxymethyldihydropteridine pyrophosphokinase</fullName>
        <ecNumber evidence="3">2.7.6.3</ecNumber>
    </recommendedName>
    <alternativeName>
        <fullName evidence="11">6-hydroxymethyl-7,8-dihydropterin pyrophosphokinase</fullName>
    </alternativeName>
    <alternativeName>
        <fullName evidence="12">7,8-dihydro-6-hydroxymethylpterin-pyrophosphokinase</fullName>
    </alternativeName>
</protein>
<keyword evidence="8" id="KW-0067">ATP-binding</keyword>
<evidence type="ECO:0000256" key="11">
    <source>
        <dbReference type="ARBA" id="ARBA00029766"/>
    </source>
</evidence>
<evidence type="ECO:0000256" key="2">
    <source>
        <dbReference type="ARBA" id="ARBA00005810"/>
    </source>
</evidence>
<dbReference type="EC" id="2.7.6.3" evidence="3"/>
<comment type="similarity">
    <text evidence="2">Belongs to the HPPK family.</text>
</comment>
<dbReference type="SUPFAM" id="SSF55083">
    <property type="entry name" value="6-hydroxymethyl-7,8-dihydropterin pyrophosphokinase, HPPK"/>
    <property type="match status" value="1"/>
</dbReference>
<feature type="domain" description="7,8-dihydro-6-hydroxymethylpterin-pyrophosphokinase" evidence="13">
    <location>
        <begin position="6"/>
        <end position="152"/>
    </location>
</feature>
<dbReference type="RefSeq" id="WP_194212663.1">
    <property type="nucleotide sequence ID" value="NZ_CP061205.1"/>
</dbReference>
<evidence type="ECO:0000313" key="15">
    <source>
        <dbReference type="Proteomes" id="UP001595444"/>
    </source>
</evidence>
<evidence type="ECO:0000256" key="3">
    <source>
        <dbReference type="ARBA" id="ARBA00013253"/>
    </source>
</evidence>
<proteinExistence type="inferred from homology"/>
<dbReference type="GO" id="GO:0003848">
    <property type="term" value="F:2-amino-4-hydroxy-6-hydroxymethyldihydropteridine diphosphokinase activity"/>
    <property type="evidence" value="ECO:0007669"/>
    <property type="project" value="UniProtKB-EC"/>
</dbReference>
<evidence type="ECO:0000313" key="14">
    <source>
        <dbReference type="EMBL" id="MFC3050761.1"/>
    </source>
</evidence>
<dbReference type="PANTHER" id="PTHR43071">
    <property type="entry name" value="2-AMINO-4-HYDROXY-6-HYDROXYMETHYLDIHYDROPTERIDINE PYROPHOSPHOKINASE"/>
    <property type="match status" value="1"/>
</dbReference>
<evidence type="ECO:0000256" key="7">
    <source>
        <dbReference type="ARBA" id="ARBA00022777"/>
    </source>
</evidence>
<dbReference type="PANTHER" id="PTHR43071:SF1">
    <property type="entry name" value="2-AMINO-4-HYDROXY-6-HYDROXYMETHYLDIHYDROPTERIDINE PYROPHOSPHOKINASE"/>
    <property type="match status" value="1"/>
</dbReference>
<evidence type="ECO:0000256" key="5">
    <source>
        <dbReference type="ARBA" id="ARBA00022679"/>
    </source>
</evidence>
<dbReference type="InterPro" id="IPR000550">
    <property type="entry name" value="Hppk"/>
</dbReference>
<sequence length="185" mass="20180">MQKIHIGLGGNLNSSYGTPEKTLRAAINQLSGLAIDIQAISKFYCTSPVPASDQPDFINAVIFAQSSLSAELLLSHFKGIESFLGREPSERWSARTIDIDLLSYGAEVLPSVEDWWSVVNSSDPAAILQQPVVPHPRMHKRAFVLVPMLDIASDWVHPVTGKSVADMAIEPEIMADRIGVRPFSG</sequence>
<dbReference type="EMBL" id="JBHRSL010000002">
    <property type="protein sequence ID" value="MFC3050761.1"/>
    <property type="molecule type" value="Genomic_DNA"/>
</dbReference>
<keyword evidence="6" id="KW-0547">Nucleotide-binding</keyword>
<keyword evidence="5 14" id="KW-0808">Transferase</keyword>
<evidence type="ECO:0000256" key="10">
    <source>
        <dbReference type="ARBA" id="ARBA00029409"/>
    </source>
</evidence>
<keyword evidence="9" id="KW-0289">Folate biosynthesis</keyword>
<accession>A0ABV7D0T3</accession>
<evidence type="ECO:0000256" key="12">
    <source>
        <dbReference type="ARBA" id="ARBA00033413"/>
    </source>
</evidence>
<evidence type="ECO:0000256" key="1">
    <source>
        <dbReference type="ARBA" id="ARBA00005051"/>
    </source>
</evidence>
<evidence type="ECO:0000256" key="6">
    <source>
        <dbReference type="ARBA" id="ARBA00022741"/>
    </source>
</evidence>
<dbReference type="InterPro" id="IPR035907">
    <property type="entry name" value="Hppk_sf"/>
</dbReference>
<evidence type="ECO:0000259" key="13">
    <source>
        <dbReference type="Pfam" id="PF01288"/>
    </source>
</evidence>
<gene>
    <name evidence="14" type="primary">folK</name>
    <name evidence="14" type="ORF">ACFOKA_02470</name>
</gene>
<dbReference type="Gene3D" id="3.30.70.560">
    <property type="entry name" value="7,8-Dihydro-6-hydroxymethylpterin-pyrophosphokinase HPPK"/>
    <property type="match status" value="1"/>
</dbReference>
<comment type="pathway">
    <text evidence="1">Cofactor biosynthesis; tetrahydrofolate biosynthesis; 2-amino-4-hydroxy-6-hydroxymethyl-7,8-dihydropteridine diphosphate from 7,8-dihydroneopterin triphosphate: step 4/4.</text>
</comment>
<reference evidence="15" key="1">
    <citation type="journal article" date="2019" name="Int. J. Syst. Evol. Microbiol.">
        <title>The Global Catalogue of Microorganisms (GCM) 10K type strain sequencing project: providing services to taxonomists for standard genome sequencing and annotation.</title>
        <authorList>
            <consortium name="The Broad Institute Genomics Platform"/>
            <consortium name="The Broad Institute Genome Sequencing Center for Infectious Disease"/>
            <person name="Wu L."/>
            <person name="Ma J."/>
        </authorList>
    </citation>
    <scope>NUCLEOTIDE SEQUENCE [LARGE SCALE GENOMIC DNA]</scope>
    <source>
        <strain evidence="15">KCTC 62164</strain>
    </source>
</reference>
<dbReference type="CDD" id="cd00483">
    <property type="entry name" value="HPPK"/>
    <property type="match status" value="1"/>
</dbReference>
<keyword evidence="15" id="KW-1185">Reference proteome</keyword>
<dbReference type="NCBIfam" id="TIGR01498">
    <property type="entry name" value="folK"/>
    <property type="match status" value="1"/>
</dbReference>
<comment type="function">
    <text evidence="10">Catalyzes the transfer of pyrophosphate from adenosine triphosphate (ATP) to 6-hydroxymethyl-7,8-dihydropterin, an enzymatic step in folate biosynthesis pathway.</text>
</comment>
<dbReference type="Pfam" id="PF01288">
    <property type="entry name" value="HPPK"/>
    <property type="match status" value="1"/>
</dbReference>